<keyword evidence="1" id="KW-0812">Transmembrane</keyword>
<name>A0AA88ZT57_CLONO</name>
<organism evidence="2 3">
    <name type="scientific">Clostridium novyi A str. 4570</name>
    <dbReference type="NCBI Taxonomy" id="1444290"/>
    <lineage>
        <taxon>Bacteria</taxon>
        <taxon>Bacillati</taxon>
        <taxon>Bacillota</taxon>
        <taxon>Clostridia</taxon>
        <taxon>Eubacteriales</taxon>
        <taxon>Clostridiaceae</taxon>
        <taxon>Clostridium</taxon>
    </lineage>
</organism>
<feature type="transmembrane region" description="Helical" evidence="1">
    <location>
        <begin position="99"/>
        <end position="120"/>
    </location>
</feature>
<dbReference type="Proteomes" id="UP000030016">
    <property type="component" value="Unassembled WGS sequence"/>
</dbReference>
<evidence type="ECO:0000313" key="2">
    <source>
        <dbReference type="EMBL" id="KGN02190.1"/>
    </source>
</evidence>
<feature type="transmembrane region" description="Helical" evidence="1">
    <location>
        <begin position="256"/>
        <end position="275"/>
    </location>
</feature>
<dbReference type="RefSeq" id="WP_039249770.1">
    <property type="nucleotide sequence ID" value="NZ_JDRX01000012.1"/>
</dbReference>
<dbReference type="AlphaFoldDB" id="A0AA88ZT57"/>
<sequence>MMLTYIHYIYLLIILFIILAIIFKKDVTLICILGVGLIGILSTHNFLNGIRIIYRSIVVSGKHFIDVLIIISIINCMAKSLSDIGADKIIISPIKKFMVSKNTAFMVLGITNIIMSWLFWPTPAVMLIGAIMVPAAIEVGLPKIWAAVALSLFGKGVALSSDFFIQGTPSITAKSAGVKSTMDIIKASIPFWLVMSISVIATSFLIMNLDTRKNNQDNYTTSKDNIVDTKTHNENISRQHDVFRKDKYKEIKKAKIAALVTIIGFMLDIIVMNVSKLSGNEATALIGSTATIILIIVSFLNYGFNNAFENFTTYIRDGFMFGMKIFSPIIIIGALFFLGSDNTAREILGSNATGLLNDIGLYISTKIKLTKVTAITVEGFISALLGVSGSGFGGIPLVGTLANTFARTTSVNLSKIASFGQIITVWIGGGTVIPWSLLPVSTVCEVDAIELAKKNLIPVLVGVILTFIFALIWI</sequence>
<proteinExistence type="predicted"/>
<feature type="transmembrane region" description="Helical" evidence="1">
    <location>
        <begin position="189"/>
        <end position="209"/>
    </location>
</feature>
<feature type="transmembrane region" description="Helical" evidence="1">
    <location>
        <begin position="126"/>
        <end position="153"/>
    </location>
</feature>
<protein>
    <submittedName>
        <fullName evidence="2">Membrane protein</fullName>
    </submittedName>
</protein>
<evidence type="ECO:0000256" key="1">
    <source>
        <dbReference type="SAM" id="Phobius"/>
    </source>
</evidence>
<evidence type="ECO:0000313" key="3">
    <source>
        <dbReference type="Proteomes" id="UP000030016"/>
    </source>
</evidence>
<keyword evidence="1" id="KW-0472">Membrane</keyword>
<feature type="transmembrane region" description="Helical" evidence="1">
    <location>
        <begin position="282"/>
        <end position="304"/>
    </location>
</feature>
<feature type="transmembrane region" description="Helical" evidence="1">
    <location>
        <begin position="30"/>
        <end position="47"/>
    </location>
</feature>
<reference evidence="2 3" key="1">
    <citation type="submission" date="2014-01" db="EMBL/GenBank/DDBJ databases">
        <title>Plasmidome dynamics in the species complex Clostridium novyi sensu lato converts strains of independent lineages into distinctly different pathogens.</title>
        <authorList>
            <person name="Skarin H."/>
            <person name="Segerman B."/>
        </authorList>
    </citation>
    <scope>NUCLEOTIDE SEQUENCE [LARGE SCALE GENOMIC DNA]</scope>
    <source>
        <strain evidence="2 3">4570</strain>
    </source>
</reference>
<feature type="transmembrane region" description="Helical" evidence="1">
    <location>
        <begin position="319"/>
        <end position="338"/>
    </location>
</feature>
<accession>A0AA88ZT57</accession>
<dbReference type="EMBL" id="JDRX01000012">
    <property type="protein sequence ID" value="KGN02190.1"/>
    <property type="molecule type" value="Genomic_DNA"/>
</dbReference>
<feature type="transmembrane region" description="Helical" evidence="1">
    <location>
        <begin position="456"/>
        <end position="473"/>
    </location>
</feature>
<feature type="transmembrane region" description="Helical" evidence="1">
    <location>
        <begin position="6"/>
        <end position="23"/>
    </location>
</feature>
<feature type="transmembrane region" description="Helical" evidence="1">
    <location>
        <begin position="416"/>
        <end position="436"/>
    </location>
</feature>
<comment type="caution">
    <text evidence="2">The sequence shown here is derived from an EMBL/GenBank/DDBJ whole genome shotgun (WGS) entry which is preliminary data.</text>
</comment>
<gene>
    <name evidence="2" type="ORF">Z969_06585</name>
</gene>
<keyword evidence="1" id="KW-1133">Transmembrane helix</keyword>
<feature type="transmembrane region" description="Helical" evidence="1">
    <location>
        <begin position="53"/>
        <end position="78"/>
    </location>
</feature>